<dbReference type="AlphaFoldDB" id="A0A7U4LEV7"/>
<keyword evidence="2" id="KW-0449">Lipoprotein</keyword>
<dbReference type="KEGG" id="sphi:TS85_08370"/>
<sequence length="474" mass="49074">MRSLLITASALALAACAAGPDYTAPAHPQTAAGAFVATSAAVTPQPVQGDWWRLYNDPVLDGLVTDALAANTDVRGAVARIERARAGLRGARADRLPQAEASSSANYGRTPAIQRVPGMDRENWQVDAGLDVSYEVDLFGRVSRGVEAARGDLAAAQGDADAVRVIVAADTARAYADAVSAAERLGVAERIVALLDQSITLTERRRGVGLATRLDTARIGALRNQRQAEVPAFAAARDAALFRLATLTGRTPAELPEAVRARTTTLRLDQPIPVGDGAALLARRPDVRAAERRLAASTARIGVATAALYPRITLGGSGGSTGTGFGDIFGAGPLRWLLGGLISWTANPEPARARIAAAEADSQEALAGFDGTVLRAIEETETALSAYAHALERRTALQAAQTEAAVAVNIARARQREGDIDSLALLDAERTFADAEAGLAAADAQIAGTQVDLFRALGGGWQTAGQGGVAASGR</sequence>
<dbReference type="InterPro" id="IPR010131">
    <property type="entry name" value="MdtP/NodT-like"/>
</dbReference>
<reference evidence="3 4" key="2">
    <citation type="submission" date="2015-02" db="EMBL/GenBank/DDBJ databases">
        <title>The complete genome of Sphingomonas hengshuiensis sp. WHSC-8 isolated from soil of Hengshui Lake.</title>
        <authorList>
            <person name="Wei S."/>
            <person name="Guo J."/>
            <person name="Su C."/>
            <person name="Wu R."/>
            <person name="Zhang Z."/>
            <person name="Liang K."/>
            <person name="Li H."/>
            <person name="Wang T."/>
            <person name="Liu H."/>
            <person name="Zhang C."/>
            <person name="Li Z."/>
            <person name="Wang Q."/>
            <person name="Meng J."/>
        </authorList>
    </citation>
    <scope>NUCLEOTIDE SEQUENCE [LARGE SCALE GENOMIC DNA]</scope>
    <source>
        <strain evidence="3 4">WHSC-8</strain>
    </source>
</reference>
<evidence type="ECO:0000313" key="3">
    <source>
        <dbReference type="EMBL" id="AJP71795.1"/>
    </source>
</evidence>
<feature type="chain" id="PRO_5031601265" evidence="2">
    <location>
        <begin position="18"/>
        <end position="474"/>
    </location>
</feature>
<dbReference type="NCBIfam" id="TIGR01845">
    <property type="entry name" value="outer_NodT"/>
    <property type="match status" value="1"/>
</dbReference>
<dbReference type="Gene3D" id="2.20.200.10">
    <property type="entry name" value="Outer membrane efflux proteins (OEP)"/>
    <property type="match status" value="1"/>
</dbReference>
<keyword evidence="2" id="KW-0472">Membrane</keyword>
<feature type="signal peptide" evidence="2">
    <location>
        <begin position="1"/>
        <end position="17"/>
    </location>
</feature>
<organism evidence="3 4">
    <name type="scientific">Sphingomonas hengshuiensis</name>
    <dbReference type="NCBI Taxonomy" id="1609977"/>
    <lineage>
        <taxon>Bacteria</taxon>
        <taxon>Pseudomonadati</taxon>
        <taxon>Pseudomonadota</taxon>
        <taxon>Alphaproteobacteria</taxon>
        <taxon>Sphingomonadales</taxon>
        <taxon>Sphingomonadaceae</taxon>
        <taxon>Sphingomonas</taxon>
    </lineage>
</organism>
<proteinExistence type="inferred from homology"/>
<dbReference type="SUPFAM" id="SSF56954">
    <property type="entry name" value="Outer membrane efflux proteins (OEP)"/>
    <property type="match status" value="1"/>
</dbReference>
<evidence type="ECO:0000256" key="1">
    <source>
        <dbReference type="ARBA" id="ARBA00007613"/>
    </source>
</evidence>
<evidence type="ECO:0000313" key="4">
    <source>
        <dbReference type="Proteomes" id="UP000032300"/>
    </source>
</evidence>
<dbReference type="GO" id="GO:0015562">
    <property type="term" value="F:efflux transmembrane transporter activity"/>
    <property type="evidence" value="ECO:0007669"/>
    <property type="project" value="InterPro"/>
</dbReference>
<keyword evidence="2" id="KW-1134">Transmembrane beta strand</keyword>
<accession>A0A7U4LEV7</accession>
<keyword evidence="2" id="KW-0732">Signal</keyword>
<dbReference type="PANTHER" id="PTHR30203">
    <property type="entry name" value="OUTER MEMBRANE CATION EFFLUX PROTEIN"/>
    <property type="match status" value="1"/>
</dbReference>
<protein>
    <submittedName>
        <fullName evidence="3">Transporter</fullName>
    </submittedName>
</protein>
<comment type="subcellular location">
    <subcellularLocation>
        <location evidence="2">Cell membrane</location>
        <topology evidence="2">Lipid-anchor</topology>
    </subcellularLocation>
</comment>
<dbReference type="Pfam" id="PF02321">
    <property type="entry name" value="OEP"/>
    <property type="match status" value="2"/>
</dbReference>
<gene>
    <name evidence="3" type="ORF">TS85_08370</name>
</gene>
<dbReference type="OrthoDB" id="9770517at2"/>
<dbReference type="EMBL" id="CP010836">
    <property type="protein sequence ID" value="AJP71795.1"/>
    <property type="molecule type" value="Genomic_DNA"/>
</dbReference>
<dbReference type="RefSeq" id="WP_044331594.1">
    <property type="nucleotide sequence ID" value="NZ_CP010836.1"/>
</dbReference>
<dbReference type="Proteomes" id="UP000032300">
    <property type="component" value="Chromosome"/>
</dbReference>
<keyword evidence="2" id="KW-0564">Palmitate</keyword>
<dbReference type="InterPro" id="IPR003423">
    <property type="entry name" value="OMP_efflux"/>
</dbReference>
<keyword evidence="2" id="KW-0812">Transmembrane</keyword>
<dbReference type="Gene3D" id="1.20.1600.10">
    <property type="entry name" value="Outer membrane efflux proteins (OEP)"/>
    <property type="match status" value="1"/>
</dbReference>
<reference evidence="3 4" key="1">
    <citation type="journal article" date="2015" name="Int. J. Syst. Evol. Microbiol.">
        <title>Sphingomonas hengshuiensis sp. nov., isolated from lake wetland.</title>
        <authorList>
            <person name="Wei S."/>
            <person name="Wang T."/>
            <person name="Liu H."/>
            <person name="Zhang C."/>
            <person name="Guo J."/>
            <person name="Wang Q."/>
            <person name="Liang K."/>
            <person name="Zhang Z."/>
        </authorList>
    </citation>
    <scope>NUCLEOTIDE SEQUENCE [LARGE SCALE GENOMIC DNA]</scope>
    <source>
        <strain evidence="3 4">WHSC-8</strain>
    </source>
</reference>
<evidence type="ECO:0000256" key="2">
    <source>
        <dbReference type="RuleBase" id="RU362097"/>
    </source>
</evidence>
<name>A0A7U4LEV7_9SPHN</name>
<dbReference type="PROSITE" id="PS51257">
    <property type="entry name" value="PROKAR_LIPOPROTEIN"/>
    <property type="match status" value="1"/>
</dbReference>
<dbReference type="GO" id="GO:0005886">
    <property type="term" value="C:plasma membrane"/>
    <property type="evidence" value="ECO:0007669"/>
    <property type="project" value="UniProtKB-SubCell"/>
</dbReference>
<keyword evidence="4" id="KW-1185">Reference proteome</keyword>
<comment type="similarity">
    <text evidence="1 2">Belongs to the outer membrane factor (OMF) (TC 1.B.17) family.</text>
</comment>
<dbReference type="PANTHER" id="PTHR30203:SF21">
    <property type="entry name" value="OUTER MEMBRANE COMPONENT OF MULTIDRUG EFFLUX PUMP-RELATED"/>
    <property type="match status" value="1"/>
</dbReference>